<feature type="domain" description="GFO/IDH/MocA-like oxidoreductase" evidence="2">
    <location>
        <begin position="131"/>
        <end position="251"/>
    </location>
</feature>
<dbReference type="GO" id="GO:0000166">
    <property type="term" value="F:nucleotide binding"/>
    <property type="evidence" value="ECO:0007669"/>
    <property type="project" value="InterPro"/>
</dbReference>
<organism evidence="3 4">
    <name type="scientific">Boseongicola aestuarii</name>
    <dbReference type="NCBI Taxonomy" id="1470561"/>
    <lineage>
        <taxon>Bacteria</taxon>
        <taxon>Pseudomonadati</taxon>
        <taxon>Pseudomonadota</taxon>
        <taxon>Alphaproteobacteria</taxon>
        <taxon>Rhodobacterales</taxon>
        <taxon>Paracoccaceae</taxon>
        <taxon>Boseongicola</taxon>
    </lineage>
</organism>
<sequence>MKVALIGHGMVAKTHLRAITDSNIVNFGGLLGRDFDRAHSYLNSSHGGGVVYQSLSELCDDETLDFVVLTTPPNARMSIVEGLVRAGIPVLMEKPIERTLTSAQTIASLFETRGVLAGVVFQHRARESSKAFKRMIDDGLIGDLVSAEIRVPWWRDQDYYNAPGRGTFERDGGGVMITQAIHTLDLATWLMGSVRSVSAVMATTSLHAMEAEDWAGGLFEFENGAVATMTATTSFFPGCPESMRVQGTKAHAHLEDGVLTVSYLDGRIETIGATSDGTGGGANPMAFTHVWHQRVIEDFADCLRTGRTPLCPVQDGLKAQAIIEAMELSSKTRQAVHLKT</sequence>
<dbReference type="InterPro" id="IPR052515">
    <property type="entry name" value="Gfo/Idh/MocA_Oxidoreductase"/>
</dbReference>
<dbReference type="Pfam" id="PF01408">
    <property type="entry name" value="GFO_IDH_MocA"/>
    <property type="match status" value="1"/>
</dbReference>
<dbReference type="SUPFAM" id="SSF51735">
    <property type="entry name" value="NAD(P)-binding Rossmann-fold domains"/>
    <property type="match status" value="1"/>
</dbReference>
<dbReference type="PANTHER" id="PTHR43249:SF1">
    <property type="entry name" value="D-GLUCOSIDE 3-DEHYDROGENASE"/>
    <property type="match status" value="1"/>
</dbReference>
<gene>
    <name evidence="3" type="primary">ycjS_2</name>
    <name evidence="3" type="ORF">BOA8489_00943</name>
</gene>
<dbReference type="EMBL" id="FXXQ01000002">
    <property type="protein sequence ID" value="SMX22845.1"/>
    <property type="molecule type" value="Genomic_DNA"/>
</dbReference>
<dbReference type="InterPro" id="IPR036291">
    <property type="entry name" value="NAD(P)-bd_dom_sf"/>
</dbReference>
<evidence type="ECO:0000259" key="1">
    <source>
        <dbReference type="Pfam" id="PF01408"/>
    </source>
</evidence>
<dbReference type="PANTHER" id="PTHR43249">
    <property type="entry name" value="UDP-N-ACETYL-2-AMINO-2-DEOXY-D-GLUCURONATE OXIDASE"/>
    <property type="match status" value="1"/>
</dbReference>
<protein>
    <submittedName>
        <fullName evidence="3">Putative oxidoreductase YcjS</fullName>
        <ecNumber evidence="3">1.-.-.-</ecNumber>
    </submittedName>
</protein>
<name>A0A238IYA6_9RHOB</name>
<keyword evidence="3" id="KW-0560">Oxidoreductase</keyword>
<evidence type="ECO:0000313" key="3">
    <source>
        <dbReference type="EMBL" id="SMX22845.1"/>
    </source>
</evidence>
<dbReference type="Gene3D" id="3.30.360.10">
    <property type="entry name" value="Dihydrodipicolinate Reductase, domain 2"/>
    <property type="match status" value="1"/>
</dbReference>
<dbReference type="InterPro" id="IPR000683">
    <property type="entry name" value="Gfo/Idh/MocA-like_OxRdtase_N"/>
</dbReference>
<accession>A0A238IYA6</accession>
<feature type="domain" description="Gfo/Idh/MocA-like oxidoreductase N-terminal" evidence="1">
    <location>
        <begin position="1"/>
        <end position="119"/>
    </location>
</feature>
<dbReference type="OrthoDB" id="9815825at2"/>
<dbReference type="AlphaFoldDB" id="A0A238IYA6"/>
<dbReference type="RefSeq" id="WP_093972811.1">
    <property type="nucleotide sequence ID" value="NZ_FXXQ01000002.1"/>
</dbReference>
<reference evidence="3 4" key="1">
    <citation type="submission" date="2017-05" db="EMBL/GenBank/DDBJ databases">
        <authorList>
            <person name="Song R."/>
            <person name="Chenine A.L."/>
            <person name="Ruprecht R.M."/>
        </authorList>
    </citation>
    <scope>NUCLEOTIDE SEQUENCE [LARGE SCALE GENOMIC DNA]</scope>
    <source>
        <strain evidence="3 4">CECT 8489</strain>
    </source>
</reference>
<keyword evidence="4" id="KW-1185">Reference proteome</keyword>
<dbReference type="GO" id="GO:0016491">
    <property type="term" value="F:oxidoreductase activity"/>
    <property type="evidence" value="ECO:0007669"/>
    <property type="project" value="UniProtKB-KW"/>
</dbReference>
<dbReference type="Pfam" id="PF22725">
    <property type="entry name" value="GFO_IDH_MocA_C3"/>
    <property type="match status" value="1"/>
</dbReference>
<dbReference type="Gene3D" id="3.40.50.720">
    <property type="entry name" value="NAD(P)-binding Rossmann-like Domain"/>
    <property type="match status" value="1"/>
</dbReference>
<dbReference type="InterPro" id="IPR055170">
    <property type="entry name" value="GFO_IDH_MocA-like_dom"/>
</dbReference>
<dbReference type="Proteomes" id="UP000201838">
    <property type="component" value="Unassembled WGS sequence"/>
</dbReference>
<evidence type="ECO:0000259" key="2">
    <source>
        <dbReference type="Pfam" id="PF22725"/>
    </source>
</evidence>
<proteinExistence type="predicted"/>
<evidence type="ECO:0000313" key="4">
    <source>
        <dbReference type="Proteomes" id="UP000201838"/>
    </source>
</evidence>
<dbReference type="EC" id="1.-.-.-" evidence="3"/>
<dbReference type="SUPFAM" id="SSF55347">
    <property type="entry name" value="Glyceraldehyde-3-phosphate dehydrogenase-like, C-terminal domain"/>
    <property type="match status" value="1"/>
</dbReference>